<comment type="similarity">
    <text evidence="1">Belongs to the short-chain dehydrogenases/reductases (SDR) family.</text>
</comment>
<dbReference type="EMBL" id="KN847317">
    <property type="protein sequence ID" value="KIW60654.1"/>
    <property type="molecule type" value="Genomic_DNA"/>
</dbReference>
<dbReference type="PRINTS" id="PR00081">
    <property type="entry name" value="GDHRDH"/>
</dbReference>
<proteinExistence type="inferred from homology"/>
<dbReference type="Proteomes" id="UP000054342">
    <property type="component" value="Unassembled WGS sequence"/>
</dbReference>
<dbReference type="PROSITE" id="PS00061">
    <property type="entry name" value="ADH_SHORT"/>
    <property type="match status" value="1"/>
</dbReference>
<dbReference type="HOGENOM" id="CLU_2015304_0_0_1"/>
<keyword evidence="5" id="KW-1185">Reference proteome</keyword>
<dbReference type="InterPro" id="IPR036291">
    <property type="entry name" value="NAD(P)-bd_dom_sf"/>
</dbReference>
<reference evidence="4 5" key="1">
    <citation type="submission" date="2015-01" db="EMBL/GenBank/DDBJ databases">
        <title>The Genome Sequence of Exophiala xenobiotica CBS118157.</title>
        <authorList>
            <consortium name="The Broad Institute Genomics Platform"/>
            <person name="Cuomo C."/>
            <person name="de Hoog S."/>
            <person name="Gorbushina A."/>
            <person name="Stielow B."/>
            <person name="Teixiera M."/>
            <person name="Abouelleil A."/>
            <person name="Chapman S.B."/>
            <person name="Priest M."/>
            <person name="Young S.K."/>
            <person name="Wortman J."/>
            <person name="Nusbaum C."/>
            <person name="Birren B."/>
        </authorList>
    </citation>
    <scope>NUCLEOTIDE SEQUENCE [LARGE SCALE GENOMIC DNA]</scope>
    <source>
        <strain evidence="4 5">CBS 118157</strain>
    </source>
</reference>
<keyword evidence="3" id="KW-0560">Oxidoreductase</keyword>
<evidence type="ECO:0000256" key="1">
    <source>
        <dbReference type="ARBA" id="ARBA00006484"/>
    </source>
</evidence>
<keyword evidence="2" id="KW-0521">NADP</keyword>
<dbReference type="OrthoDB" id="4116693at2759"/>
<dbReference type="Gene3D" id="3.40.50.720">
    <property type="entry name" value="NAD(P)-binding Rossmann-like Domain"/>
    <property type="match status" value="1"/>
</dbReference>
<organism evidence="4 5">
    <name type="scientific">Exophiala xenobiotica</name>
    <dbReference type="NCBI Taxonomy" id="348802"/>
    <lineage>
        <taxon>Eukaryota</taxon>
        <taxon>Fungi</taxon>
        <taxon>Dikarya</taxon>
        <taxon>Ascomycota</taxon>
        <taxon>Pezizomycotina</taxon>
        <taxon>Eurotiomycetes</taxon>
        <taxon>Chaetothyriomycetidae</taxon>
        <taxon>Chaetothyriales</taxon>
        <taxon>Herpotrichiellaceae</taxon>
        <taxon>Exophiala</taxon>
    </lineage>
</organism>
<dbReference type="PANTHER" id="PTHR43008:SF4">
    <property type="entry name" value="CHAIN DEHYDROGENASE, PUTATIVE (AFU_ORTHOLOGUE AFUA_4G08710)-RELATED"/>
    <property type="match status" value="1"/>
</dbReference>
<evidence type="ECO:0000256" key="3">
    <source>
        <dbReference type="ARBA" id="ARBA00023002"/>
    </source>
</evidence>
<dbReference type="RefSeq" id="XP_013321238.1">
    <property type="nucleotide sequence ID" value="XM_013465784.1"/>
</dbReference>
<dbReference type="SUPFAM" id="SSF51735">
    <property type="entry name" value="NAD(P)-binding Rossmann-fold domains"/>
    <property type="match status" value="1"/>
</dbReference>
<gene>
    <name evidence="4" type="ORF">PV05_00854</name>
</gene>
<dbReference type="Pfam" id="PF13561">
    <property type="entry name" value="adh_short_C2"/>
    <property type="match status" value="1"/>
</dbReference>
<dbReference type="GO" id="GO:0050664">
    <property type="term" value="F:oxidoreductase activity, acting on NAD(P)H, oxygen as acceptor"/>
    <property type="evidence" value="ECO:0007669"/>
    <property type="project" value="TreeGrafter"/>
</dbReference>
<evidence type="ECO:0000256" key="2">
    <source>
        <dbReference type="ARBA" id="ARBA00022857"/>
    </source>
</evidence>
<dbReference type="AlphaFoldDB" id="A0A0D2FKH5"/>
<dbReference type="PANTHER" id="PTHR43008">
    <property type="entry name" value="BENZIL REDUCTASE"/>
    <property type="match status" value="1"/>
</dbReference>
<protein>
    <submittedName>
        <fullName evidence="4">Uncharacterized protein</fullName>
    </submittedName>
</protein>
<evidence type="ECO:0000313" key="4">
    <source>
        <dbReference type="EMBL" id="KIW60654.1"/>
    </source>
</evidence>
<sequence>MSGYIVNKACIQPLFTMIPLIRLHPSQGTPNAAYAASKAGVHQLTRNLASEWGYSADGPSIRVNSLSPGVIRTPMTASVLSNGTFEQMWTEQSHGNGLAYGLRVSQELEGDGIYTAAEASECQ</sequence>
<dbReference type="InterPro" id="IPR020904">
    <property type="entry name" value="Sc_DH/Rdtase_CS"/>
</dbReference>
<dbReference type="GO" id="GO:0016616">
    <property type="term" value="F:oxidoreductase activity, acting on the CH-OH group of donors, NAD or NADP as acceptor"/>
    <property type="evidence" value="ECO:0007669"/>
    <property type="project" value="UniProtKB-ARBA"/>
</dbReference>
<dbReference type="InterPro" id="IPR002347">
    <property type="entry name" value="SDR_fam"/>
</dbReference>
<dbReference type="STRING" id="348802.A0A0D2FKH5"/>
<name>A0A0D2FKH5_9EURO</name>
<dbReference type="GeneID" id="25322762"/>
<evidence type="ECO:0000313" key="5">
    <source>
        <dbReference type="Proteomes" id="UP000054342"/>
    </source>
</evidence>
<accession>A0A0D2FKH5</accession>